<dbReference type="EMBL" id="HACG01013109">
    <property type="protein sequence ID" value="CEK59974.1"/>
    <property type="molecule type" value="Transcribed_RNA"/>
</dbReference>
<protein>
    <submittedName>
        <fullName evidence="1">Uncharacterized protein</fullName>
    </submittedName>
</protein>
<gene>
    <name evidence="1" type="primary">ORF38031</name>
</gene>
<organism evidence="1">
    <name type="scientific">Arion vulgaris</name>
    <dbReference type="NCBI Taxonomy" id="1028688"/>
    <lineage>
        <taxon>Eukaryota</taxon>
        <taxon>Metazoa</taxon>
        <taxon>Spiralia</taxon>
        <taxon>Lophotrochozoa</taxon>
        <taxon>Mollusca</taxon>
        <taxon>Gastropoda</taxon>
        <taxon>Heterobranchia</taxon>
        <taxon>Euthyneura</taxon>
        <taxon>Panpulmonata</taxon>
        <taxon>Eupulmonata</taxon>
        <taxon>Stylommatophora</taxon>
        <taxon>Helicina</taxon>
        <taxon>Arionoidea</taxon>
        <taxon>Arionidae</taxon>
        <taxon>Arion</taxon>
    </lineage>
</organism>
<accession>A0A0B6YUN2</accession>
<evidence type="ECO:0000313" key="1">
    <source>
        <dbReference type="EMBL" id="CEK59974.1"/>
    </source>
</evidence>
<reference evidence="1" key="1">
    <citation type="submission" date="2014-12" db="EMBL/GenBank/DDBJ databases">
        <title>Insight into the proteome of Arion vulgaris.</title>
        <authorList>
            <person name="Aradska J."/>
            <person name="Bulat T."/>
            <person name="Smidak R."/>
            <person name="Sarate P."/>
            <person name="Gangsoo J."/>
            <person name="Sialana F."/>
            <person name="Bilban M."/>
            <person name="Lubec G."/>
        </authorList>
    </citation>
    <scope>NUCLEOTIDE SEQUENCE</scope>
    <source>
        <tissue evidence="1">Skin</tissue>
    </source>
</reference>
<name>A0A0B6YUN2_9EUPU</name>
<feature type="non-terminal residue" evidence="1">
    <location>
        <position position="82"/>
    </location>
</feature>
<sequence length="82" mass="9526">MIFTFLLDRSRSYSQLPVLVVSLVLDNDGIMVMKTRRTVTMEGTVILSNRNLYDESMNNIVQKTKTMVINKEMEKPKMNIKI</sequence>
<dbReference type="AlphaFoldDB" id="A0A0B6YUN2"/>
<proteinExistence type="predicted"/>